<feature type="region of interest" description="Disordered" evidence="1">
    <location>
        <begin position="29"/>
        <end position="75"/>
    </location>
</feature>
<keyword evidence="5" id="KW-1185">Reference proteome</keyword>
<feature type="compositionally biased region" description="Gly residues" evidence="1">
    <location>
        <begin position="42"/>
        <end position="54"/>
    </location>
</feature>
<proteinExistence type="predicted"/>
<dbReference type="Pfam" id="PF05305">
    <property type="entry name" value="DUF732"/>
    <property type="match status" value="1"/>
</dbReference>
<evidence type="ECO:0000259" key="3">
    <source>
        <dbReference type="Pfam" id="PF05305"/>
    </source>
</evidence>
<dbReference type="InterPro" id="IPR007969">
    <property type="entry name" value="DUF732"/>
</dbReference>
<evidence type="ECO:0000313" key="4">
    <source>
        <dbReference type="EMBL" id="MFB9261509.1"/>
    </source>
</evidence>
<reference evidence="4 5" key="1">
    <citation type="submission" date="2024-09" db="EMBL/GenBank/DDBJ databases">
        <authorList>
            <person name="Sun Q."/>
            <person name="Mori K."/>
        </authorList>
    </citation>
    <scope>NUCLEOTIDE SEQUENCE [LARGE SCALE GENOMIC DNA]</scope>
    <source>
        <strain evidence="4 5">CCM 7659</strain>
    </source>
</reference>
<gene>
    <name evidence="4" type="ORF">ACFFVD_17160</name>
</gene>
<evidence type="ECO:0000256" key="1">
    <source>
        <dbReference type="SAM" id="MobiDB-lite"/>
    </source>
</evidence>
<name>A0ABV5JXS8_9ACTN</name>
<feature type="signal peptide" evidence="2">
    <location>
        <begin position="1"/>
        <end position="23"/>
    </location>
</feature>
<dbReference type="EMBL" id="JBHMDY010000033">
    <property type="protein sequence ID" value="MFB9261509.1"/>
    <property type="molecule type" value="Genomic_DNA"/>
</dbReference>
<feature type="chain" id="PRO_5047459261" evidence="2">
    <location>
        <begin position="24"/>
        <end position="149"/>
    </location>
</feature>
<evidence type="ECO:0000256" key="2">
    <source>
        <dbReference type="SAM" id="SignalP"/>
    </source>
</evidence>
<keyword evidence="2" id="KW-0732">Signal</keyword>
<dbReference type="PROSITE" id="PS51257">
    <property type="entry name" value="PROKAR_LIPOPROTEIN"/>
    <property type="match status" value="1"/>
</dbReference>
<accession>A0ABV5JXS8</accession>
<organism evidence="4 5">
    <name type="scientific">Dietzia aerolata</name>
    <dbReference type="NCBI Taxonomy" id="595984"/>
    <lineage>
        <taxon>Bacteria</taxon>
        <taxon>Bacillati</taxon>
        <taxon>Actinomycetota</taxon>
        <taxon>Actinomycetes</taxon>
        <taxon>Mycobacteriales</taxon>
        <taxon>Dietziaceae</taxon>
        <taxon>Dietzia</taxon>
    </lineage>
</organism>
<evidence type="ECO:0000313" key="5">
    <source>
        <dbReference type="Proteomes" id="UP001589700"/>
    </source>
</evidence>
<dbReference type="RefSeq" id="WP_182632088.1">
    <property type="nucleotide sequence ID" value="NZ_JBHMDY010000033.1"/>
</dbReference>
<feature type="compositionally biased region" description="Polar residues" evidence="1">
    <location>
        <begin position="57"/>
        <end position="66"/>
    </location>
</feature>
<comment type="caution">
    <text evidence="4">The sequence shown here is derived from an EMBL/GenBank/DDBJ whole genome shotgun (WGS) entry which is preliminary data.</text>
</comment>
<dbReference type="Proteomes" id="UP001589700">
    <property type="component" value="Unassembled WGS sequence"/>
</dbReference>
<protein>
    <submittedName>
        <fullName evidence="4">DUF732 domain-containing protein</fullName>
    </submittedName>
</protein>
<feature type="domain" description="DUF732" evidence="3">
    <location>
        <begin position="70"/>
        <end position="148"/>
    </location>
</feature>
<sequence>MRLVPGRALMAPALLALTVVVSACGQSADEAPESSVEASDSGGSGDTGSTGGAGQAPNPSGSTSESRTNDEQAFLDELTEFGLPTGMSAETTVEVGIGICLKIAEGVDDETILDEIRPLSSAIASQIEDIDTAGVGRALVDASRTHLCD</sequence>